<evidence type="ECO:0000313" key="2">
    <source>
        <dbReference type="EMBL" id="TWP50419.1"/>
    </source>
</evidence>
<protein>
    <submittedName>
        <fullName evidence="2">Uncharacterized protein</fullName>
    </submittedName>
</protein>
<name>A0A563ERY5_9PSEU</name>
<gene>
    <name evidence="2" type="ORF">FKR81_19775</name>
</gene>
<dbReference type="OrthoDB" id="3694234at2"/>
<reference evidence="2 3" key="1">
    <citation type="submission" date="2019-07" db="EMBL/GenBank/DDBJ databases">
        <title>Lentzea xizangensis sp. nov., isolated from Qinghai-Tibetan Plateau Soils.</title>
        <authorList>
            <person name="Huang J."/>
        </authorList>
    </citation>
    <scope>NUCLEOTIDE SEQUENCE [LARGE SCALE GENOMIC DNA]</scope>
    <source>
        <strain evidence="2 3">FXJ1.1311</strain>
    </source>
</reference>
<feature type="signal peptide" evidence="1">
    <location>
        <begin position="1"/>
        <end position="20"/>
    </location>
</feature>
<dbReference type="AlphaFoldDB" id="A0A563ERY5"/>
<evidence type="ECO:0000313" key="3">
    <source>
        <dbReference type="Proteomes" id="UP000316639"/>
    </source>
</evidence>
<keyword evidence="1" id="KW-0732">Signal</keyword>
<organism evidence="2 3">
    <name type="scientific">Lentzea tibetensis</name>
    <dbReference type="NCBI Taxonomy" id="2591470"/>
    <lineage>
        <taxon>Bacteria</taxon>
        <taxon>Bacillati</taxon>
        <taxon>Actinomycetota</taxon>
        <taxon>Actinomycetes</taxon>
        <taxon>Pseudonocardiales</taxon>
        <taxon>Pseudonocardiaceae</taxon>
        <taxon>Lentzea</taxon>
    </lineage>
</organism>
<dbReference type="Proteomes" id="UP000316639">
    <property type="component" value="Unassembled WGS sequence"/>
</dbReference>
<comment type="caution">
    <text evidence="2">The sequence shown here is derived from an EMBL/GenBank/DDBJ whole genome shotgun (WGS) entry which is preliminary data.</text>
</comment>
<accession>A0A563ERY5</accession>
<keyword evidence="3" id="KW-1185">Reference proteome</keyword>
<proteinExistence type="predicted"/>
<dbReference type="RefSeq" id="WP_146353581.1">
    <property type="nucleotide sequence ID" value="NZ_VOBR01000012.1"/>
</dbReference>
<sequence length="174" mass="17434">MKVVLGVVLIMGGMVAPAAAAGPCNAKPARSTTGGVMVGITCSSPTAFIDGFGDNASDANREALLLRRFQVTVGPTCSGTRSRTATGGFELGMTCSGPTNFITAYGTTLSAAAAEARLLEAMAPGRQCTDTFVNKVSGGFQVKGHCTSPTVFFSGIGTTVTAAAENARLSSGVG</sequence>
<feature type="chain" id="PRO_5021922712" evidence="1">
    <location>
        <begin position="21"/>
        <end position="174"/>
    </location>
</feature>
<dbReference type="EMBL" id="VOBR01000012">
    <property type="protein sequence ID" value="TWP50419.1"/>
    <property type="molecule type" value="Genomic_DNA"/>
</dbReference>
<evidence type="ECO:0000256" key="1">
    <source>
        <dbReference type="SAM" id="SignalP"/>
    </source>
</evidence>